<dbReference type="HAMAP" id="MF_00048">
    <property type="entry name" value="UPF0102"/>
    <property type="match status" value="1"/>
</dbReference>
<dbReference type="Gene3D" id="3.40.1350.10">
    <property type="match status" value="1"/>
</dbReference>
<evidence type="ECO:0000313" key="3">
    <source>
        <dbReference type="EMBL" id="CEP27350.1"/>
    </source>
</evidence>
<dbReference type="GO" id="GO:0004519">
    <property type="term" value="F:endonuclease activity"/>
    <property type="evidence" value="ECO:0007669"/>
    <property type="project" value="UniProtKB-KW"/>
</dbReference>
<dbReference type="AlphaFoldDB" id="A0A068VP03"/>
<organism evidence="3">
    <name type="scientific">Propionibacterium freudenreichii subsp. freudenreichii</name>
    <dbReference type="NCBI Taxonomy" id="66712"/>
    <lineage>
        <taxon>Bacteria</taxon>
        <taxon>Bacillati</taxon>
        <taxon>Actinomycetota</taxon>
        <taxon>Actinomycetes</taxon>
        <taxon>Propionibacteriales</taxon>
        <taxon>Propionibacteriaceae</taxon>
        <taxon>Propionibacterium</taxon>
    </lineage>
</organism>
<dbReference type="PANTHER" id="PTHR34039:SF1">
    <property type="entry name" value="UPF0102 PROTEIN YRAN"/>
    <property type="match status" value="1"/>
</dbReference>
<dbReference type="EMBL" id="LM676436">
    <property type="protein sequence ID" value="CEP27350.1"/>
    <property type="molecule type" value="Genomic_DNA"/>
</dbReference>
<keyword evidence="3" id="KW-0540">Nuclease</keyword>
<dbReference type="KEGG" id="pfre:RM25_1345"/>
<gene>
    <name evidence="3" type="ORF">PFCIRM138_01145</name>
</gene>
<protein>
    <recommendedName>
        <fullName evidence="2">UPF0102 protein PFCIRM138_01145</fullName>
    </recommendedName>
</protein>
<name>A0A068VP03_PROFF</name>
<keyword evidence="3" id="KW-0255">Endonuclease</keyword>
<dbReference type="InterPro" id="IPR003509">
    <property type="entry name" value="UPF0102_YraN-like"/>
</dbReference>
<dbReference type="NCBIfam" id="NF009154">
    <property type="entry name" value="PRK12497.3-3"/>
    <property type="match status" value="1"/>
</dbReference>
<dbReference type="RefSeq" id="WP_013161292.1">
    <property type="nucleotide sequence ID" value="NZ_CP010341.1"/>
</dbReference>
<dbReference type="Pfam" id="PF02021">
    <property type="entry name" value="UPF0102"/>
    <property type="match status" value="1"/>
</dbReference>
<keyword evidence="3" id="KW-0378">Hydrolase</keyword>
<evidence type="ECO:0000256" key="1">
    <source>
        <dbReference type="ARBA" id="ARBA00006738"/>
    </source>
</evidence>
<sequence length="120" mass="13234">MSTLVTGRYGEDLAAEYLRGLGWTIVDRNWRCGSGELDIVAYEPVERTHTTVFVEVKYRTGRGFGDPLEAITATKRRHLRASCAQWLAEHGPTGVVRIDAIGIVGMRGSAPVLRHLRGLA</sequence>
<dbReference type="SUPFAM" id="SSF52980">
    <property type="entry name" value="Restriction endonuclease-like"/>
    <property type="match status" value="1"/>
</dbReference>
<evidence type="ECO:0000256" key="2">
    <source>
        <dbReference type="HAMAP-Rule" id="MF_00048"/>
    </source>
</evidence>
<dbReference type="PANTHER" id="PTHR34039">
    <property type="entry name" value="UPF0102 PROTEIN YRAN"/>
    <property type="match status" value="1"/>
</dbReference>
<dbReference type="GO" id="GO:0003676">
    <property type="term" value="F:nucleic acid binding"/>
    <property type="evidence" value="ECO:0007669"/>
    <property type="project" value="InterPro"/>
</dbReference>
<dbReference type="GeneID" id="61221941"/>
<proteinExistence type="inferred from homology"/>
<dbReference type="InterPro" id="IPR011856">
    <property type="entry name" value="tRNA_endonuc-like_dom_sf"/>
</dbReference>
<accession>A0A068VP03</accession>
<dbReference type="CDD" id="cd20736">
    <property type="entry name" value="PoNe_Nuclease"/>
    <property type="match status" value="1"/>
</dbReference>
<dbReference type="PATRIC" id="fig|66712.6.peg.1370"/>
<dbReference type="InterPro" id="IPR011335">
    <property type="entry name" value="Restrct_endonuc-II-like"/>
</dbReference>
<reference evidence="3" key="1">
    <citation type="submission" date="2014-08" db="EMBL/GenBank/DDBJ databases">
        <authorList>
            <person name="Falentin Helene"/>
        </authorList>
    </citation>
    <scope>NUCLEOTIDE SEQUENCE</scope>
</reference>
<comment type="similarity">
    <text evidence="1 2">Belongs to the UPF0102 family.</text>
</comment>